<dbReference type="SUPFAM" id="SSF103473">
    <property type="entry name" value="MFS general substrate transporter"/>
    <property type="match status" value="1"/>
</dbReference>
<evidence type="ECO:0000313" key="8">
    <source>
        <dbReference type="EMBL" id="CAL4114484.1"/>
    </source>
</evidence>
<dbReference type="PANTHER" id="PTHR24064">
    <property type="entry name" value="SOLUTE CARRIER FAMILY 22 MEMBER"/>
    <property type="match status" value="1"/>
</dbReference>
<evidence type="ECO:0000256" key="1">
    <source>
        <dbReference type="ARBA" id="ARBA00004141"/>
    </source>
</evidence>
<dbReference type="GO" id="GO:0022857">
    <property type="term" value="F:transmembrane transporter activity"/>
    <property type="evidence" value="ECO:0007669"/>
    <property type="project" value="InterPro"/>
</dbReference>
<comment type="subcellular location">
    <subcellularLocation>
        <location evidence="1">Membrane</location>
        <topology evidence="1">Multi-pass membrane protein</topology>
    </subcellularLocation>
</comment>
<feature type="transmembrane region" description="Helical" evidence="6">
    <location>
        <begin position="6"/>
        <end position="26"/>
    </location>
</feature>
<dbReference type="InterPro" id="IPR020846">
    <property type="entry name" value="MFS_dom"/>
</dbReference>
<organism evidence="8 9">
    <name type="scientific">Meganyctiphanes norvegica</name>
    <name type="common">Northern krill</name>
    <name type="synonym">Thysanopoda norvegica</name>
    <dbReference type="NCBI Taxonomy" id="48144"/>
    <lineage>
        <taxon>Eukaryota</taxon>
        <taxon>Metazoa</taxon>
        <taxon>Ecdysozoa</taxon>
        <taxon>Arthropoda</taxon>
        <taxon>Crustacea</taxon>
        <taxon>Multicrustacea</taxon>
        <taxon>Malacostraca</taxon>
        <taxon>Eumalacostraca</taxon>
        <taxon>Eucarida</taxon>
        <taxon>Euphausiacea</taxon>
        <taxon>Euphausiidae</taxon>
        <taxon>Meganyctiphanes</taxon>
    </lineage>
</organism>
<feature type="compositionally biased region" description="Low complexity" evidence="5">
    <location>
        <begin position="161"/>
        <end position="172"/>
    </location>
</feature>
<keyword evidence="3 6" id="KW-1133">Transmembrane helix</keyword>
<name>A0AAV2R5U0_MEGNR</name>
<proteinExistence type="predicted"/>
<evidence type="ECO:0000256" key="5">
    <source>
        <dbReference type="SAM" id="MobiDB-lite"/>
    </source>
</evidence>
<feature type="domain" description="Major facilitator superfamily (MFS) profile" evidence="7">
    <location>
        <begin position="1"/>
        <end position="148"/>
    </location>
</feature>
<comment type="caution">
    <text evidence="8">The sequence shown here is derived from an EMBL/GenBank/DDBJ whole genome shotgun (WGS) entry which is preliminary data.</text>
</comment>
<keyword evidence="2 6" id="KW-0812">Transmembrane</keyword>
<dbReference type="Pfam" id="PF07690">
    <property type="entry name" value="MFS_1"/>
    <property type="match status" value="1"/>
</dbReference>
<evidence type="ECO:0000256" key="2">
    <source>
        <dbReference type="ARBA" id="ARBA00022692"/>
    </source>
</evidence>
<dbReference type="InterPro" id="IPR011701">
    <property type="entry name" value="MFS"/>
</dbReference>
<feature type="non-terminal residue" evidence="8">
    <location>
        <position position="1"/>
    </location>
</feature>
<dbReference type="Proteomes" id="UP001497623">
    <property type="component" value="Unassembled WGS sequence"/>
</dbReference>
<dbReference type="GO" id="GO:0016020">
    <property type="term" value="C:membrane"/>
    <property type="evidence" value="ECO:0007669"/>
    <property type="project" value="UniProtKB-SubCell"/>
</dbReference>
<feature type="region of interest" description="Disordered" evidence="5">
    <location>
        <begin position="159"/>
        <end position="201"/>
    </location>
</feature>
<keyword evidence="9" id="KW-1185">Reference proteome</keyword>
<evidence type="ECO:0000256" key="6">
    <source>
        <dbReference type="SAM" id="Phobius"/>
    </source>
</evidence>
<gene>
    <name evidence="8" type="ORF">MNOR_LOCUS20438</name>
</gene>
<sequence length="201" mass="22206">VDPFLYMFLGGLIELPSYTLVVPFVAKYGRKKSLVSFFVLCSIAIMLLLVLPGDRETWYFLCLVLLGKFSITSAYQIIYLYCCELYPTSLRTRGLGLTSMMGRLGAIASPFINDRLGARHWAIPSVIFCCGALAAGVLTCWLPETNNRSLPETVAEVESWNNNNNRSPNNRRGQVTSSDKACEGSDSSMPMAANEPEQGQL</sequence>
<accession>A0AAV2R5U0</accession>
<dbReference type="InterPro" id="IPR036259">
    <property type="entry name" value="MFS_trans_sf"/>
</dbReference>
<feature type="transmembrane region" description="Helical" evidence="6">
    <location>
        <begin position="58"/>
        <end position="82"/>
    </location>
</feature>
<dbReference type="PROSITE" id="PS50850">
    <property type="entry name" value="MFS"/>
    <property type="match status" value="1"/>
</dbReference>
<evidence type="ECO:0000259" key="7">
    <source>
        <dbReference type="PROSITE" id="PS50850"/>
    </source>
</evidence>
<dbReference type="Gene3D" id="1.20.1250.20">
    <property type="entry name" value="MFS general substrate transporter like domains"/>
    <property type="match status" value="1"/>
</dbReference>
<reference evidence="8 9" key="1">
    <citation type="submission" date="2024-05" db="EMBL/GenBank/DDBJ databases">
        <authorList>
            <person name="Wallberg A."/>
        </authorList>
    </citation>
    <scope>NUCLEOTIDE SEQUENCE [LARGE SCALE GENOMIC DNA]</scope>
</reference>
<dbReference type="AlphaFoldDB" id="A0AAV2R5U0"/>
<protein>
    <recommendedName>
        <fullName evidence="7">Major facilitator superfamily (MFS) profile domain-containing protein</fullName>
    </recommendedName>
</protein>
<evidence type="ECO:0000256" key="3">
    <source>
        <dbReference type="ARBA" id="ARBA00022989"/>
    </source>
</evidence>
<feature type="transmembrane region" description="Helical" evidence="6">
    <location>
        <begin position="33"/>
        <end position="52"/>
    </location>
</feature>
<keyword evidence="4 6" id="KW-0472">Membrane</keyword>
<dbReference type="EMBL" id="CAXKWB010015799">
    <property type="protein sequence ID" value="CAL4114484.1"/>
    <property type="molecule type" value="Genomic_DNA"/>
</dbReference>
<evidence type="ECO:0000313" key="9">
    <source>
        <dbReference type="Proteomes" id="UP001497623"/>
    </source>
</evidence>
<feature type="transmembrane region" description="Helical" evidence="6">
    <location>
        <begin position="118"/>
        <end position="142"/>
    </location>
</feature>
<evidence type="ECO:0000256" key="4">
    <source>
        <dbReference type="ARBA" id="ARBA00023136"/>
    </source>
</evidence>